<dbReference type="PROSITE" id="PS50883">
    <property type="entry name" value="EAL"/>
    <property type="match status" value="1"/>
</dbReference>
<dbReference type="RefSeq" id="WP_071633795.1">
    <property type="nucleotide sequence ID" value="NZ_MOEC01000035.1"/>
</dbReference>
<dbReference type="AlphaFoldDB" id="A0A1J6HD79"/>
<dbReference type="SMART" id="SM00052">
    <property type="entry name" value="EAL"/>
    <property type="match status" value="1"/>
</dbReference>
<dbReference type="InterPro" id="IPR035919">
    <property type="entry name" value="EAL_sf"/>
</dbReference>
<dbReference type="GO" id="GO:0071111">
    <property type="term" value="F:cyclic-guanylate-specific phosphodiesterase activity"/>
    <property type="evidence" value="ECO:0007669"/>
    <property type="project" value="InterPro"/>
</dbReference>
<gene>
    <name evidence="2" type="ORF">BLA27_23440</name>
</gene>
<keyword evidence="3" id="KW-1185">Reference proteome</keyword>
<dbReference type="InterPro" id="IPR050706">
    <property type="entry name" value="Cyclic-di-GMP_PDE-like"/>
</dbReference>
<dbReference type="CDD" id="cd01948">
    <property type="entry name" value="EAL"/>
    <property type="match status" value="1"/>
</dbReference>
<protein>
    <recommendedName>
        <fullName evidence="1">EAL domain-containing protein</fullName>
    </recommendedName>
</protein>
<dbReference type="InterPro" id="IPR001633">
    <property type="entry name" value="EAL_dom"/>
</dbReference>
<dbReference type="EMBL" id="MOEC01000035">
    <property type="protein sequence ID" value="OIS91060.1"/>
    <property type="molecule type" value="Genomic_DNA"/>
</dbReference>
<organism evidence="2 3">
    <name type="scientific">Brucella cytisi</name>
    <dbReference type="NCBI Taxonomy" id="407152"/>
    <lineage>
        <taxon>Bacteria</taxon>
        <taxon>Pseudomonadati</taxon>
        <taxon>Pseudomonadota</taxon>
        <taxon>Alphaproteobacteria</taxon>
        <taxon>Hyphomicrobiales</taxon>
        <taxon>Brucellaceae</taxon>
        <taxon>Brucella/Ochrobactrum group</taxon>
        <taxon>Brucella</taxon>
    </lineage>
</organism>
<dbReference type="Gene3D" id="3.20.20.450">
    <property type="entry name" value="EAL domain"/>
    <property type="match status" value="1"/>
</dbReference>
<proteinExistence type="predicted"/>
<evidence type="ECO:0000313" key="2">
    <source>
        <dbReference type="EMBL" id="OIS91060.1"/>
    </source>
</evidence>
<reference evidence="2 3" key="1">
    <citation type="submission" date="2016-10" db="EMBL/GenBank/DDBJ databases">
        <title>The Draft Genome Sequence of the Potato Rhizosphere Bacteria Ochrobactrum sp. IPA7.2.</title>
        <authorList>
            <person name="Gogoleva N.E."/>
            <person name="Khlopko Y.A."/>
            <person name="Burygin G.L."/>
            <person name="Plotnikov A.O."/>
        </authorList>
    </citation>
    <scope>NUCLEOTIDE SEQUENCE [LARGE SCALE GENOMIC DNA]</scope>
    <source>
        <strain evidence="2 3">IPA7.2</strain>
    </source>
</reference>
<comment type="caution">
    <text evidence="2">The sequence shown here is derived from an EMBL/GenBank/DDBJ whole genome shotgun (WGS) entry which is preliminary data.</text>
</comment>
<dbReference type="PANTHER" id="PTHR33121:SF79">
    <property type="entry name" value="CYCLIC DI-GMP PHOSPHODIESTERASE PDED-RELATED"/>
    <property type="match status" value="1"/>
</dbReference>
<sequence length="258" mass="28349">MLNPNLHDERIVSRVIEAIANRQISVAVQGVHAADDTDRILYGECLSRMTDHNGNVHCAAEFIPAMELLGASALLDRHILALVLDELESDPYAVLGCNLSADNLLSDTDWFGVIHQIRARKHLADRLILEITETNPLQDIKVAAQLLEDARELGCRVAIDDFGTGHWTPEALIELEPDIVKIDSVFTERATQNVAGRRFLERITSLASGCGATTVIEGIITKQHLDQALWANPGYLQGFFLSRPVSMQSQASVGGLKH</sequence>
<dbReference type="Pfam" id="PF00563">
    <property type="entry name" value="EAL"/>
    <property type="match status" value="1"/>
</dbReference>
<dbReference type="Proteomes" id="UP000182985">
    <property type="component" value="Unassembled WGS sequence"/>
</dbReference>
<evidence type="ECO:0000313" key="3">
    <source>
        <dbReference type="Proteomes" id="UP000182985"/>
    </source>
</evidence>
<dbReference type="SUPFAM" id="SSF141868">
    <property type="entry name" value="EAL domain-like"/>
    <property type="match status" value="1"/>
</dbReference>
<feature type="domain" description="EAL" evidence="1">
    <location>
        <begin position="8"/>
        <end position="258"/>
    </location>
</feature>
<evidence type="ECO:0000259" key="1">
    <source>
        <dbReference type="PROSITE" id="PS50883"/>
    </source>
</evidence>
<dbReference type="OrthoDB" id="23692at2"/>
<name>A0A1J6HD79_9HYPH</name>
<accession>A0A1J6HD79</accession>
<dbReference type="PANTHER" id="PTHR33121">
    <property type="entry name" value="CYCLIC DI-GMP PHOSPHODIESTERASE PDEF"/>
    <property type="match status" value="1"/>
</dbReference>